<evidence type="ECO:0000313" key="2">
    <source>
        <dbReference type="Proteomes" id="UP001470230"/>
    </source>
</evidence>
<comment type="caution">
    <text evidence="1">The sequence shown here is derived from an EMBL/GenBank/DDBJ whole genome shotgun (WGS) entry which is preliminary data.</text>
</comment>
<evidence type="ECO:0000313" key="1">
    <source>
        <dbReference type="EMBL" id="KAK8880493.1"/>
    </source>
</evidence>
<dbReference type="SUPFAM" id="SSF48403">
    <property type="entry name" value="Ankyrin repeat"/>
    <property type="match status" value="1"/>
</dbReference>
<keyword evidence="2" id="KW-1185">Reference proteome</keyword>
<name>A0ABR2JP06_9EUKA</name>
<gene>
    <name evidence="1" type="ORF">M9Y10_003169</name>
</gene>
<evidence type="ECO:0008006" key="3">
    <source>
        <dbReference type="Google" id="ProtNLM"/>
    </source>
</evidence>
<accession>A0ABR2JP06</accession>
<protein>
    <recommendedName>
        <fullName evidence="3">DUF3447 domain-containing protein</fullName>
    </recommendedName>
</protein>
<sequence length="390" mass="46735">MEKIQEQGKKMEEIQTSLLEFLNSESDSDETFQNPKDVFNNFNICGDEHNFKLFLQFVLNISNDYNRQHSFFDKIEIILNLFKEDIKKNFTDKEIFNIFKSNKRILLYLFEEKIITIDDYIGDTITKNKYIILKYPQYFAPELKPLINEDWFIENKFDYINLNGSKENKWYDEINNELPENFQEKRKAGENDELICYLIRNDLLDDFIIYVNKNSFSIDSKIKPSIYETNSFLLNQNEASLIEYAVFFGSIQIFNYLKLQGVELTESLWKYAVHSNNAEIVHLIEACQIADENITYKNCFKESIKCYHNDIADYIQNVYLTNDSATLQDKFSYAIEYINFKFMQDVFINETSFYLMCKFDYYSFVCIIINEITDINKIIIIYRNYLIRFY</sequence>
<dbReference type="PANTHER" id="PTHR24159:SF5">
    <property type="entry name" value="ANK_REP_REGION DOMAIN-CONTAINING PROTEIN"/>
    <property type="match status" value="1"/>
</dbReference>
<proteinExistence type="predicted"/>
<reference evidence="1 2" key="1">
    <citation type="submission" date="2024-04" db="EMBL/GenBank/DDBJ databases">
        <title>Tritrichomonas musculus Genome.</title>
        <authorList>
            <person name="Alves-Ferreira E."/>
            <person name="Grigg M."/>
            <person name="Lorenzi H."/>
            <person name="Galac M."/>
        </authorList>
    </citation>
    <scope>NUCLEOTIDE SEQUENCE [LARGE SCALE GENOMIC DNA]</scope>
    <source>
        <strain evidence="1 2">EAF2021</strain>
    </source>
</reference>
<dbReference type="EMBL" id="JAPFFF010000010">
    <property type="protein sequence ID" value="KAK8880493.1"/>
    <property type="molecule type" value="Genomic_DNA"/>
</dbReference>
<dbReference type="PANTHER" id="PTHR24159">
    <property type="match status" value="1"/>
</dbReference>
<dbReference type="Proteomes" id="UP001470230">
    <property type="component" value="Unassembled WGS sequence"/>
</dbReference>
<dbReference type="InterPro" id="IPR036770">
    <property type="entry name" value="Ankyrin_rpt-contain_sf"/>
</dbReference>
<organism evidence="1 2">
    <name type="scientific">Tritrichomonas musculus</name>
    <dbReference type="NCBI Taxonomy" id="1915356"/>
    <lineage>
        <taxon>Eukaryota</taxon>
        <taxon>Metamonada</taxon>
        <taxon>Parabasalia</taxon>
        <taxon>Tritrichomonadida</taxon>
        <taxon>Tritrichomonadidae</taxon>
        <taxon>Tritrichomonas</taxon>
    </lineage>
</organism>